<evidence type="ECO:0000256" key="2">
    <source>
        <dbReference type="ARBA" id="ARBA00022603"/>
    </source>
</evidence>
<dbReference type="InterPro" id="IPR006638">
    <property type="entry name" value="Elp3/MiaA/NifB-like_rSAM"/>
</dbReference>
<evidence type="ECO:0000256" key="4">
    <source>
        <dbReference type="ARBA" id="ARBA00022691"/>
    </source>
</evidence>
<dbReference type="Pfam" id="PF02310">
    <property type="entry name" value="B12-binding"/>
    <property type="match status" value="1"/>
</dbReference>
<evidence type="ECO:0000313" key="10">
    <source>
        <dbReference type="EMBL" id="SVB08094.1"/>
    </source>
</evidence>
<keyword evidence="7" id="KW-0411">Iron-sulfur</keyword>
<dbReference type="PROSITE" id="PS51332">
    <property type="entry name" value="B12_BINDING"/>
    <property type="match status" value="1"/>
</dbReference>
<dbReference type="InterPro" id="IPR006158">
    <property type="entry name" value="Cobalamin-bd"/>
</dbReference>
<evidence type="ECO:0000256" key="7">
    <source>
        <dbReference type="ARBA" id="ARBA00023014"/>
    </source>
</evidence>
<dbReference type="InterPro" id="IPR034466">
    <property type="entry name" value="Methyltransferase_Class_B"/>
</dbReference>
<comment type="cofactor">
    <cofactor evidence="1">
        <name>[4Fe-4S] cluster</name>
        <dbReference type="ChEBI" id="CHEBI:49883"/>
    </cofactor>
</comment>
<dbReference type="PANTHER" id="PTHR43409:SF7">
    <property type="entry name" value="BLL1977 PROTEIN"/>
    <property type="match status" value="1"/>
</dbReference>
<keyword evidence="6" id="KW-0408">Iron</keyword>
<dbReference type="Gene3D" id="3.80.30.20">
    <property type="entry name" value="tm_1862 like domain"/>
    <property type="match status" value="1"/>
</dbReference>
<evidence type="ECO:0000256" key="1">
    <source>
        <dbReference type="ARBA" id="ARBA00001966"/>
    </source>
</evidence>
<protein>
    <submittedName>
        <fullName evidence="10">Uncharacterized protein</fullName>
    </submittedName>
</protein>
<feature type="domain" description="B12-binding" evidence="8">
    <location>
        <begin position="30"/>
        <end position="182"/>
    </location>
</feature>
<gene>
    <name evidence="10" type="ORF">METZ01_LOCUS160948</name>
</gene>
<name>A0A382B3B8_9ZZZZ</name>
<dbReference type="GO" id="GO:0031419">
    <property type="term" value="F:cobalamin binding"/>
    <property type="evidence" value="ECO:0007669"/>
    <property type="project" value="InterPro"/>
</dbReference>
<dbReference type="GO" id="GO:0005829">
    <property type="term" value="C:cytosol"/>
    <property type="evidence" value="ECO:0007669"/>
    <property type="project" value="TreeGrafter"/>
</dbReference>
<dbReference type="AlphaFoldDB" id="A0A382B3B8"/>
<dbReference type="PROSITE" id="PS51918">
    <property type="entry name" value="RADICAL_SAM"/>
    <property type="match status" value="1"/>
</dbReference>
<dbReference type="CDD" id="cd02068">
    <property type="entry name" value="radical_SAM_B12_BD"/>
    <property type="match status" value="1"/>
</dbReference>
<dbReference type="GO" id="GO:0051539">
    <property type="term" value="F:4 iron, 4 sulfur cluster binding"/>
    <property type="evidence" value="ECO:0007669"/>
    <property type="project" value="UniProtKB-KW"/>
</dbReference>
<evidence type="ECO:0000256" key="5">
    <source>
        <dbReference type="ARBA" id="ARBA00022723"/>
    </source>
</evidence>
<dbReference type="Pfam" id="PF04055">
    <property type="entry name" value="Radical_SAM"/>
    <property type="match status" value="1"/>
</dbReference>
<dbReference type="SMART" id="SM00729">
    <property type="entry name" value="Elp3"/>
    <property type="match status" value="1"/>
</dbReference>
<dbReference type="InterPro" id="IPR023404">
    <property type="entry name" value="rSAM_horseshoe"/>
</dbReference>
<dbReference type="InterPro" id="IPR058240">
    <property type="entry name" value="rSAM_sf"/>
</dbReference>
<feature type="domain" description="Radical SAM core" evidence="9">
    <location>
        <begin position="233"/>
        <end position="458"/>
    </location>
</feature>
<sequence length="584" mass="65886">MPPVLISPWNPQRGPRGYRVRAMSCLLLLRPPGIFASSSYSVPVTMPQGLAYLAGNLLKHGHEVRCLDAFGEGLDHIDVSYAPSVRYRGLSTTAILDRIEMPPDAFAVTANFSQDWPHVEGVINAIHNKFPSIPIIVGGEHATALPDHILNTCGAVEYVALGEGELTIVDFAEFLDGKRDIDNVQGLCYRGEDGSVKRTPGRPRHVTPDDFPWPAWELFDLEPFFKTGEGHGVERGRSMPILATRGCPYQCTFCSSPTMWTTRYVTRKPALVVDEIEHYINEYGAENIDFMDLTAICRKSWVLEFCEEVRNRSLSFTWQLPSGTRTEALDEECIAAMASTGCMNVTLAPESGSPRTLKEIKKRVKLARIYETIRHAKKHGLYVKCNLMLGFPKETRWDILRTLWVNLRFAFMGVDDVGLYLFSPYPGSELFTYLQTTGKIKELDHSYFEGLMIFMGLRNSGNICENVGPRELSFYRFVGMSMFYGLSYLLHPSHILRSIRNYKNSRSDTVFEERLFSTFRRIRIETATRKSRSPVCDESPREVVVNRQILSDDPERISVPAEASERISVPAEASVPVGLPRVGF</sequence>
<evidence type="ECO:0000259" key="9">
    <source>
        <dbReference type="PROSITE" id="PS51918"/>
    </source>
</evidence>
<dbReference type="CDD" id="cd01335">
    <property type="entry name" value="Radical_SAM"/>
    <property type="match status" value="1"/>
</dbReference>
<keyword evidence="2" id="KW-0489">Methyltransferase</keyword>
<accession>A0A382B3B8</accession>
<evidence type="ECO:0000256" key="3">
    <source>
        <dbReference type="ARBA" id="ARBA00022679"/>
    </source>
</evidence>
<dbReference type="InterPro" id="IPR007197">
    <property type="entry name" value="rSAM"/>
</dbReference>
<organism evidence="10">
    <name type="scientific">marine metagenome</name>
    <dbReference type="NCBI Taxonomy" id="408172"/>
    <lineage>
        <taxon>unclassified sequences</taxon>
        <taxon>metagenomes</taxon>
        <taxon>ecological metagenomes</taxon>
    </lineage>
</organism>
<dbReference type="EMBL" id="UINC01027956">
    <property type="protein sequence ID" value="SVB08094.1"/>
    <property type="molecule type" value="Genomic_DNA"/>
</dbReference>
<dbReference type="SFLD" id="SFLDG01082">
    <property type="entry name" value="B12-binding_domain_containing"/>
    <property type="match status" value="1"/>
</dbReference>
<dbReference type="GO" id="GO:0003824">
    <property type="term" value="F:catalytic activity"/>
    <property type="evidence" value="ECO:0007669"/>
    <property type="project" value="InterPro"/>
</dbReference>
<keyword evidence="4" id="KW-0949">S-adenosyl-L-methionine</keyword>
<dbReference type="InterPro" id="IPR051198">
    <property type="entry name" value="BchE-like"/>
</dbReference>
<dbReference type="PANTHER" id="PTHR43409">
    <property type="entry name" value="ANAEROBIC MAGNESIUM-PROTOPORPHYRIN IX MONOMETHYL ESTER CYCLASE-RELATED"/>
    <property type="match status" value="1"/>
</dbReference>
<reference evidence="10" key="1">
    <citation type="submission" date="2018-05" db="EMBL/GenBank/DDBJ databases">
        <authorList>
            <person name="Lanie J.A."/>
            <person name="Ng W.-L."/>
            <person name="Kazmierczak K.M."/>
            <person name="Andrzejewski T.M."/>
            <person name="Davidsen T.M."/>
            <person name="Wayne K.J."/>
            <person name="Tettelin H."/>
            <person name="Glass J.I."/>
            <person name="Rusch D."/>
            <person name="Podicherti R."/>
            <person name="Tsui H.-C.T."/>
            <person name="Winkler M.E."/>
        </authorList>
    </citation>
    <scope>NUCLEOTIDE SEQUENCE</scope>
</reference>
<dbReference type="SFLD" id="SFLDG01123">
    <property type="entry name" value="methyltransferase_(Class_B)"/>
    <property type="match status" value="1"/>
</dbReference>
<keyword evidence="3" id="KW-0808">Transferase</keyword>
<dbReference type="SFLD" id="SFLDS00029">
    <property type="entry name" value="Radical_SAM"/>
    <property type="match status" value="1"/>
</dbReference>
<keyword evidence="5" id="KW-0479">Metal-binding</keyword>
<dbReference type="GO" id="GO:0046872">
    <property type="term" value="F:metal ion binding"/>
    <property type="evidence" value="ECO:0007669"/>
    <property type="project" value="UniProtKB-KW"/>
</dbReference>
<evidence type="ECO:0000259" key="8">
    <source>
        <dbReference type="PROSITE" id="PS51332"/>
    </source>
</evidence>
<proteinExistence type="predicted"/>
<evidence type="ECO:0000256" key="6">
    <source>
        <dbReference type="ARBA" id="ARBA00023004"/>
    </source>
</evidence>
<dbReference type="Gene3D" id="3.40.50.280">
    <property type="entry name" value="Cobalamin-binding domain"/>
    <property type="match status" value="1"/>
</dbReference>
<dbReference type="SUPFAM" id="SSF102114">
    <property type="entry name" value="Radical SAM enzymes"/>
    <property type="match status" value="1"/>
</dbReference>